<organism evidence="5 6">
    <name type="scientific">Candidatus Prevotella avicola</name>
    <dbReference type="NCBI Taxonomy" id="2838738"/>
    <lineage>
        <taxon>Bacteria</taxon>
        <taxon>Pseudomonadati</taxon>
        <taxon>Bacteroidota</taxon>
        <taxon>Bacteroidia</taxon>
        <taxon>Bacteroidales</taxon>
        <taxon>Prevotellaceae</taxon>
        <taxon>Prevotella</taxon>
    </lineage>
</organism>
<dbReference type="Proteomes" id="UP000824055">
    <property type="component" value="Unassembled WGS sequence"/>
</dbReference>
<feature type="active site" description="Proton acceptor" evidence="4">
    <location>
        <position position="76"/>
    </location>
</feature>
<evidence type="ECO:0000313" key="6">
    <source>
        <dbReference type="Proteomes" id="UP000824055"/>
    </source>
</evidence>
<comment type="catalytic activity">
    <reaction evidence="4">
        <text>UTP + H2O = UMP + diphosphate + H(+)</text>
        <dbReference type="Rhea" id="RHEA:29395"/>
        <dbReference type="ChEBI" id="CHEBI:15377"/>
        <dbReference type="ChEBI" id="CHEBI:15378"/>
        <dbReference type="ChEBI" id="CHEBI:33019"/>
        <dbReference type="ChEBI" id="CHEBI:46398"/>
        <dbReference type="ChEBI" id="CHEBI:57865"/>
        <dbReference type="EC" id="3.6.1.9"/>
    </reaction>
</comment>
<comment type="similarity">
    <text evidence="4">Belongs to the Maf family. YhdE subfamily.</text>
</comment>
<dbReference type="HAMAP" id="MF_00528">
    <property type="entry name" value="Maf"/>
    <property type="match status" value="1"/>
</dbReference>
<feature type="site" description="Important for substrate specificity" evidence="4">
    <location>
        <position position="17"/>
    </location>
</feature>
<evidence type="ECO:0000256" key="4">
    <source>
        <dbReference type="HAMAP-Rule" id="MF_00528"/>
    </source>
</evidence>
<dbReference type="PANTHER" id="PTHR43213:SF5">
    <property type="entry name" value="BIFUNCTIONAL DTTP_UTP PYROPHOSPHATASE_METHYLTRANSFERASE PROTEIN-RELATED"/>
    <property type="match status" value="1"/>
</dbReference>
<proteinExistence type="inferred from homology"/>
<dbReference type="CDD" id="cd00555">
    <property type="entry name" value="Maf"/>
    <property type="match status" value="1"/>
</dbReference>
<comment type="caution">
    <text evidence="5">The sequence shown here is derived from an EMBL/GenBank/DDBJ whole genome shotgun (WGS) entry which is preliminary data.</text>
</comment>
<dbReference type="EMBL" id="DXBE01000028">
    <property type="protein sequence ID" value="HIZ68912.1"/>
    <property type="molecule type" value="Genomic_DNA"/>
</dbReference>
<dbReference type="Gene3D" id="3.90.950.10">
    <property type="match status" value="1"/>
</dbReference>
<comment type="cofactor">
    <cofactor evidence="1 4">
        <name>a divalent metal cation</name>
        <dbReference type="ChEBI" id="CHEBI:60240"/>
    </cofactor>
</comment>
<comment type="caution">
    <text evidence="4">Lacks conserved residue(s) required for the propagation of feature annotation.</text>
</comment>
<evidence type="ECO:0000256" key="2">
    <source>
        <dbReference type="ARBA" id="ARBA00022801"/>
    </source>
</evidence>
<evidence type="ECO:0000256" key="3">
    <source>
        <dbReference type="ARBA" id="ARBA00023080"/>
    </source>
</evidence>
<dbReference type="AlphaFoldDB" id="A0A9D2FY20"/>
<evidence type="ECO:0000256" key="1">
    <source>
        <dbReference type="ARBA" id="ARBA00001968"/>
    </source>
</evidence>
<comment type="function">
    <text evidence="4">Nucleoside triphosphate pyrophosphatase that hydrolyzes dTTP and UTP. May have a dual role in cell division arrest and in preventing the incorporation of modified nucleotides into cellular nucleic acids.</text>
</comment>
<dbReference type="InterPro" id="IPR029001">
    <property type="entry name" value="ITPase-like_fam"/>
</dbReference>
<reference evidence="5" key="1">
    <citation type="journal article" date="2021" name="PeerJ">
        <title>Extensive microbial diversity within the chicken gut microbiome revealed by metagenomics and culture.</title>
        <authorList>
            <person name="Gilroy R."/>
            <person name="Ravi A."/>
            <person name="Getino M."/>
            <person name="Pursley I."/>
            <person name="Horton D.L."/>
            <person name="Alikhan N.F."/>
            <person name="Baker D."/>
            <person name="Gharbi K."/>
            <person name="Hall N."/>
            <person name="Watson M."/>
            <person name="Adriaenssens E.M."/>
            <person name="Foster-Nyarko E."/>
            <person name="Jarju S."/>
            <person name="Secka A."/>
            <person name="Antonio M."/>
            <person name="Oren A."/>
            <person name="Chaudhuri R.R."/>
            <person name="La Ragione R."/>
            <person name="Hildebrand F."/>
            <person name="Pallen M.J."/>
        </authorList>
    </citation>
    <scope>NUCLEOTIDE SEQUENCE</scope>
    <source>
        <strain evidence="5">ChiHecec3B27-8219</strain>
    </source>
</reference>
<evidence type="ECO:0000313" key="5">
    <source>
        <dbReference type="EMBL" id="HIZ68912.1"/>
    </source>
</evidence>
<dbReference type="SUPFAM" id="SSF52972">
    <property type="entry name" value="ITPase-like"/>
    <property type="match status" value="1"/>
</dbReference>
<sequence>MEKRPRQLLILASNSPRRKELLAGLDINYEVRVIPGIDESFPEDLPATEVPQYVAHKKSLPYLEHLADNEVLLTADTVVIAGNTILGKPANEADACRMLRLLSGKTHHVVTGVSIRDHWQEKAFSVTTEVDFKPLSEEEIAHYVSRYHPLDKAGAYGIQEWIGYIGCRGLRGSYYNVMGLPVQRVYQELRDNPEWASLLEQ</sequence>
<dbReference type="Pfam" id="PF02545">
    <property type="entry name" value="Maf"/>
    <property type="match status" value="1"/>
</dbReference>
<keyword evidence="4" id="KW-0963">Cytoplasm</keyword>
<dbReference type="GO" id="GO:0047429">
    <property type="term" value="F:nucleoside triphosphate diphosphatase activity"/>
    <property type="evidence" value="ECO:0007669"/>
    <property type="project" value="UniProtKB-EC"/>
</dbReference>
<dbReference type="NCBIfam" id="TIGR00172">
    <property type="entry name" value="maf"/>
    <property type="match status" value="1"/>
</dbReference>
<comment type="subcellular location">
    <subcellularLocation>
        <location evidence="4">Cytoplasm</location>
    </subcellularLocation>
</comment>
<keyword evidence="3 4" id="KW-0546">Nucleotide metabolism</keyword>
<dbReference type="GO" id="GO:0005737">
    <property type="term" value="C:cytoplasm"/>
    <property type="evidence" value="ECO:0007669"/>
    <property type="project" value="UniProtKB-SubCell"/>
</dbReference>
<feature type="site" description="Important for substrate specificity" evidence="4">
    <location>
        <position position="159"/>
    </location>
</feature>
<dbReference type="InterPro" id="IPR003697">
    <property type="entry name" value="Maf-like"/>
</dbReference>
<dbReference type="GO" id="GO:0009117">
    <property type="term" value="P:nucleotide metabolic process"/>
    <property type="evidence" value="ECO:0007669"/>
    <property type="project" value="UniProtKB-KW"/>
</dbReference>
<accession>A0A9D2FY20</accession>
<dbReference type="PIRSF" id="PIRSF006305">
    <property type="entry name" value="Maf"/>
    <property type="match status" value="1"/>
</dbReference>
<keyword evidence="2 4" id="KW-0378">Hydrolase</keyword>
<comment type="catalytic activity">
    <reaction evidence="4">
        <text>dTTP + H2O = dTMP + diphosphate + H(+)</text>
        <dbReference type="Rhea" id="RHEA:28534"/>
        <dbReference type="ChEBI" id="CHEBI:15377"/>
        <dbReference type="ChEBI" id="CHEBI:15378"/>
        <dbReference type="ChEBI" id="CHEBI:33019"/>
        <dbReference type="ChEBI" id="CHEBI:37568"/>
        <dbReference type="ChEBI" id="CHEBI:63528"/>
        <dbReference type="EC" id="3.6.1.9"/>
    </reaction>
</comment>
<reference evidence="5" key="2">
    <citation type="submission" date="2021-04" db="EMBL/GenBank/DDBJ databases">
        <authorList>
            <person name="Gilroy R."/>
        </authorList>
    </citation>
    <scope>NUCLEOTIDE SEQUENCE</scope>
    <source>
        <strain evidence="5">ChiHecec3B27-8219</strain>
    </source>
</reference>
<protein>
    <recommendedName>
        <fullName evidence="4">dTTP/UTP pyrophosphatase</fullName>
        <shortName evidence="4">dTTPase/UTPase</shortName>
        <ecNumber evidence="4">3.6.1.9</ecNumber>
    </recommendedName>
    <alternativeName>
        <fullName evidence="4">Nucleoside triphosphate pyrophosphatase</fullName>
    </alternativeName>
    <alternativeName>
        <fullName evidence="4">Nucleotide pyrophosphatase</fullName>
        <shortName evidence="4">Nucleotide PPase</shortName>
    </alternativeName>
</protein>
<gene>
    <name evidence="5" type="primary">maf</name>
    <name evidence="5" type="ORF">H9966_03370</name>
</gene>
<feature type="site" description="Important for substrate specificity" evidence="4">
    <location>
        <position position="77"/>
    </location>
</feature>
<dbReference type="EC" id="3.6.1.9" evidence="4"/>
<name>A0A9D2FY20_9BACT</name>
<dbReference type="PANTHER" id="PTHR43213">
    <property type="entry name" value="BIFUNCTIONAL DTTP/UTP PYROPHOSPHATASE/METHYLTRANSFERASE PROTEIN-RELATED"/>
    <property type="match status" value="1"/>
</dbReference>